<name>A0ABR1NM97_DIAER</name>
<evidence type="ECO:0000313" key="5">
    <source>
        <dbReference type="EMBL" id="KAK7706881.1"/>
    </source>
</evidence>
<dbReference type="PROSITE" id="PS00061">
    <property type="entry name" value="ADH_SHORT"/>
    <property type="match status" value="1"/>
</dbReference>
<reference evidence="5 6" key="1">
    <citation type="submission" date="2024-02" db="EMBL/GenBank/DDBJ databases">
        <title>De novo assembly and annotation of 12 fungi associated with fruit tree decline syndrome in Ontario, Canada.</title>
        <authorList>
            <person name="Sulman M."/>
            <person name="Ellouze W."/>
            <person name="Ilyukhin E."/>
        </authorList>
    </citation>
    <scope>NUCLEOTIDE SEQUENCE [LARGE SCALE GENOMIC DNA]</scope>
    <source>
        <strain evidence="5 6">M169</strain>
    </source>
</reference>
<dbReference type="InterPro" id="IPR057326">
    <property type="entry name" value="KR_dom"/>
</dbReference>
<protein>
    <recommendedName>
        <fullName evidence="4">Ketoreductase domain-containing protein</fullName>
    </recommendedName>
</protein>
<evidence type="ECO:0000259" key="4">
    <source>
        <dbReference type="SMART" id="SM00822"/>
    </source>
</evidence>
<dbReference type="PRINTS" id="PR00081">
    <property type="entry name" value="GDHRDH"/>
</dbReference>
<dbReference type="SMART" id="SM00822">
    <property type="entry name" value="PKS_KR"/>
    <property type="match status" value="1"/>
</dbReference>
<keyword evidence="2" id="KW-0521">NADP</keyword>
<evidence type="ECO:0000256" key="1">
    <source>
        <dbReference type="ARBA" id="ARBA00006484"/>
    </source>
</evidence>
<proteinExistence type="inferred from homology"/>
<evidence type="ECO:0000256" key="3">
    <source>
        <dbReference type="ARBA" id="ARBA00023002"/>
    </source>
</evidence>
<evidence type="ECO:0000256" key="2">
    <source>
        <dbReference type="ARBA" id="ARBA00022857"/>
    </source>
</evidence>
<dbReference type="InterPro" id="IPR002347">
    <property type="entry name" value="SDR_fam"/>
</dbReference>
<feature type="domain" description="Ketoreductase" evidence="4">
    <location>
        <begin position="16"/>
        <end position="209"/>
    </location>
</feature>
<dbReference type="Proteomes" id="UP001430848">
    <property type="component" value="Unassembled WGS sequence"/>
</dbReference>
<organism evidence="5 6">
    <name type="scientific">Diaporthe eres</name>
    <name type="common">Phomopsis oblonga</name>
    <dbReference type="NCBI Taxonomy" id="83184"/>
    <lineage>
        <taxon>Eukaryota</taxon>
        <taxon>Fungi</taxon>
        <taxon>Dikarya</taxon>
        <taxon>Ascomycota</taxon>
        <taxon>Pezizomycotina</taxon>
        <taxon>Sordariomycetes</taxon>
        <taxon>Sordariomycetidae</taxon>
        <taxon>Diaporthales</taxon>
        <taxon>Diaporthaceae</taxon>
        <taxon>Diaporthe</taxon>
        <taxon>Diaporthe eres species complex</taxon>
    </lineage>
</organism>
<comment type="caution">
    <text evidence="5">The sequence shown here is derived from an EMBL/GenBank/DDBJ whole genome shotgun (WGS) entry which is preliminary data.</text>
</comment>
<dbReference type="Pfam" id="PF13561">
    <property type="entry name" value="adh_short_C2"/>
    <property type="match status" value="1"/>
</dbReference>
<evidence type="ECO:0000313" key="6">
    <source>
        <dbReference type="Proteomes" id="UP001430848"/>
    </source>
</evidence>
<dbReference type="PANTHER" id="PTHR43639">
    <property type="entry name" value="OXIDOREDUCTASE, SHORT-CHAIN DEHYDROGENASE/REDUCTASE FAMILY (AFU_ORTHOLOGUE AFUA_5G02870)"/>
    <property type="match status" value="1"/>
</dbReference>
<dbReference type="PANTHER" id="PTHR43639:SF1">
    <property type="entry name" value="SHORT-CHAIN DEHYDROGENASE_REDUCTASE FAMILY PROTEIN"/>
    <property type="match status" value="1"/>
</dbReference>
<sequence>MAKSDSHAAGLPLLGKNAIVTGAARGIGAAIAYKLASDGANVFLGYTSDSSAAKVADVIKKIQALPHQPKAHAIKANLGSLDGADKFVAQLKSLTAGDGELKINILVNNAGMGVMVPLTETTIKTYDDVFNVNVRGVLLLTIAIQPFIQPHGRIINISSVAARSGLPGGSVYAASKAALEGFTRAWAAELGASGTTSNAVSPGPVPSDMLDGNMDEEILKHLKTQTPIENRIATEEEIPNIVAWLASPGASWVTGQCINASGGLQMV</sequence>
<dbReference type="PRINTS" id="PR00080">
    <property type="entry name" value="SDRFAMILY"/>
</dbReference>
<comment type="similarity">
    <text evidence="1">Belongs to the short-chain dehydrogenases/reductases (SDR) family.</text>
</comment>
<dbReference type="InterPro" id="IPR020904">
    <property type="entry name" value="Sc_DH/Rdtase_CS"/>
</dbReference>
<keyword evidence="3" id="KW-0560">Oxidoreductase</keyword>
<dbReference type="SUPFAM" id="SSF51735">
    <property type="entry name" value="NAD(P)-binding Rossmann-fold domains"/>
    <property type="match status" value="1"/>
</dbReference>
<dbReference type="EMBL" id="JAKNSF020000210">
    <property type="protein sequence ID" value="KAK7706881.1"/>
    <property type="molecule type" value="Genomic_DNA"/>
</dbReference>
<dbReference type="Gene3D" id="3.40.50.720">
    <property type="entry name" value="NAD(P)-binding Rossmann-like Domain"/>
    <property type="match status" value="1"/>
</dbReference>
<accession>A0ABR1NM97</accession>
<dbReference type="InterPro" id="IPR036291">
    <property type="entry name" value="NAD(P)-bd_dom_sf"/>
</dbReference>
<keyword evidence="6" id="KW-1185">Reference proteome</keyword>
<gene>
    <name evidence="5" type="ORF">SLS63_013874</name>
</gene>